<dbReference type="Proteomes" id="UP001163156">
    <property type="component" value="Chromosome"/>
</dbReference>
<dbReference type="PANTHER" id="PTHR47623:SF1">
    <property type="entry name" value="OS09G0287300 PROTEIN"/>
    <property type="match status" value="1"/>
</dbReference>
<proteinExistence type="predicted"/>
<reference evidence="1" key="1">
    <citation type="submission" date="2022-10" db="EMBL/GenBank/DDBJ databases">
        <title>Algoriphagus sp. a novel bacteria isolate from halophytes salicornia europaea.</title>
        <authorList>
            <person name="Peng Y."/>
            <person name="Jiang L."/>
            <person name="Lee J."/>
        </authorList>
    </citation>
    <scope>NUCLEOTIDE SEQUENCE</scope>
    <source>
        <strain evidence="1">TR-M5</strain>
    </source>
</reference>
<keyword evidence="2" id="KW-1185">Reference proteome</keyword>
<accession>A0ABY6MN92</accession>
<evidence type="ECO:0000313" key="1">
    <source>
        <dbReference type="EMBL" id="UZD24479.1"/>
    </source>
</evidence>
<dbReference type="Pfam" id="PF00300">
    <property type="entry name" value="His_Phos_1"/>
    <property type="match status" value="1"/>
</dbReference>
<dbReference type="InterPro" id="IPR013078">
    <property type="entry name" value="His_Pase_superF_clade-1"/>
</dbReference>
<sequence>MKKIILIRHGKSAWNYPELTDHERPLAERGLRDVPKMAARLKEKGIYPDLILSSTAVRAAHTAIIMAEGLAINPDKISYQDNLYHSSAGLLRKILQGQDDQHSLIFMVGHNPGMNELIWSLGGDIENLPTSGIFGFKIQAAHWLNFKPEHVEPWFFDYPKKAL</sequence>
<protein>
    <submittedName>
        <fullName evidence="1">Histidine phosphatase family protein</fullName>
    </submittedName>
</protein>
<dbReference type="EMBL" id="CP110226">
    <property type="protein sequence ID" value="UZD24479.1"/>
    <property type="molecule type" value="Genomic_DNA"/>
</dbReference>
<organism evidence="1 2">
    <name type="scientific">Algoriphagus halophytocola</name>
    <dbReference type="NCBI Taxonomy" id="2991499"/>
    <lineage>
        <taxon>Bacteria</taxon>
        <taxon>Pseudomonadati</taxon>
        <taxon>Bacteroidota</taxon>
        <taxon>Cytophagia</taxon>
        <taxon>Cytophagales</taxon>
        <taxon>Cyclobacteriaceae</taxon>
        <taxon>Algoriphagus</taxon>
    </lineage>
</organism>
<dbReference type="InterPro" id="IPR029033">
    <property type="entry name" value="His_PPase_superfam"/>
</dbReference>
<dbReference type="RefSeq" id="WP_264811191.1">
    <property type="nucleotide sequence ID" value="NZ_CP110226.1"/>
</dbReference>
<gene>
    <name evidence="1" type="ORF">OM944_08240</name>
</gene>
<name>A0ABY6MN92_9BACT</name>
<dbReference type="SMART" id="SM00855">
    <property type="entry name" value="PGAM"/>
    <property type="match status" value="1"/>
</dbReference>
<dbReference type="PANTHER" id="PTHR47623">
    <property type="entry name" value="OS09G0287300 PROTEIN"/>
    <property type="match status" value="1"/>
</dbReference>
<dbReference type="SUPFAM" id="SSF53254">
    <property type="entry name" value="Phosphoglycerate mutase-like"/>
    <property type="match status" value="1"/>
</dbReference>
<dbReference type="CDD" id="cd07067">
    <property type="entry name" value="HP_PGM_like"/>
    <property type="match status" value="1"/>
</dbReference>
<dbReference type="Gene3D" id="3.40.50.1240">
    <property type="entry name" value="Phosphoglycerate mutase-like"/>
    <property type="match status" value="1"/>
</dbReference>
<evidence type="ECO:0000313" key="2">
    <source>
        <dbReference type="Proteomes" id="UP001163156"/>
    </source>
</evidence>